<keyword evidence="11" id="KW-1185">Reference proteome</keyword>
<keyword evidence="4 7" id="KW-0574">Periplasm</keyword>
<evidence type="ECO:0000256" key="1">
    <source>
        <dbReference type="ARBA" id="ARBA00004418"/>
    </source>
</evidence>
<protein>
    <recommendedName>
        <fullName evidence="7">Thiol:disulfide interchange protein</fullName>
    </recommendedName>
</protein>
<dbReference type="PANTHER" id="PTHR35272">
    <property type="entry name" value="THIOL:DISULFIDE INTERCHANGE PROTEIN DSBC-RELATED"/>
    <property type="match status" value="1"/>
</dbReference>
<evidence type="ECO:0000313" key="11">
    <source>
        <dbReference type="Proteomes" id="UP000297753"/>
    </source>
</evidence>
<evidence type="ECO:0000313" key="10">
    <source>
        <dbReference type="EMBL" id="TFH91425.1"/>
    </source>
</evidence>
<evidence type="ECO:0000256" key="4">
    <source>
        <dbReference type="ARBA" id="ARBA00022764"/>
    </source>
</evidence>
<dbReference type="InterPro" id="IPR017937">
    <property type="entry name" value="Thioredoxin_CS"/>
</dbReference>
<dbReference type="PROSITE" id="PS00194">
    <property type="entry name" value="THIOREDOXIN_1"/>
    <property type="match status" value="1"/>
</dbReference>
<dbReference type="GO" id="GO:0042597">
    <property type="term" value="C:periplasmic space"/>
    <property type="evidence" value="ECO:0007669"/>
    <property type="project" value="UniProtKB-SubCell"/>
</dbReference>
<evidence type="ECO:0000256" key="2">
    <source>
        <dbReference type="ARBA" id="ARBA00009813"/>
    </source>
</evidence>
<dbReference type="RefSeq" id="WP_134835558.1">
    <property type="nucleotide sequence ID" value="NZ_SATR01000015.1"/>
</dbReference>
<dbReference type="CDD" id="cd03020">
    <property type="entry name" value="DsbA_DsbC_DsbG"/>
    <property type="match status" value="1"/>
</dbReference>
<comment type="subcellular location">
    <subcellularLocation>
        <location evidence="1 7">Periplasm</location>
    </subcellularLocation>
</comment>
<gene>
    <name evidence="10" type="ORF">ELS82_11155</name>
</gene>
<dbReference type="InterPro" id="IPR036249">
    <property type="entry name" value="Thioredoxin-like_sf"/>
</dbReference>
<reference evidence="10 11" key="1">
    <citation type="submission" date="2019-01" db="EMBL/GenBank/DDBJ databases">
        <title>Vibrio BEI176 sp. nov, a marine bacterium isolated from China: eastern marignal seas.</title>
        <authorList>
            <person name="Li B."/>
        </authorList>
    </citation>
    <scope>NUCLEOTIDE SEQUENCE [LARGE SCALE GENOMIC DNA]</scope>
    <source>
        <strain evidence="10 11">BEI176</strain>
    </source>
</reference>
<evidence type="ECO:0000256" key="7">
    <source>
        <dbReference type="RuleBase" id="RU364038"/>
    </source>
</evidence>
<feature type="domain" description="Thioredoxin-like fold" evidence="9">
    <location>
        <begin position="116"/>
        <end position="244"/>
    </location>
</feature>
<name>A0A4Y8WFP8_9VIBR</name>
<dbReference type="Pfam" id="PF10411">
    <property type="entry name" value="DsbC_N"/>
    <property type="match status" value="1"/>
</dbReference>
<dbReference type="Pfam" id="PF13098">
    <property type="entry name" value="Thioredoxin_2"/>
    <property type="match status" value="1"/>
</dbReference>
<comment type="function">
    <text evidence="7">Required for disulfide bond formation in some periplasmic proteins. Acts by transferring its disulfide bond to other proteins and is reduced in the process.</text>
</comment>
<dbReference type="Gene3D" id="3.40.30.10">
    <property type="entry name" value="Glutaredoxin"/>
    <property type="match status" value="1"/>
</dbReference>
<dbReference type="SUPFAM" id="SSF52833">
    <property type="entry name" value="Thioredoxin-like"/>
    <property type="match status" value="1"/>
</dbReference>
<dbReference type="PANTHER" id="PTHR35272:SF3">
    <property type="entry name" value="THIOL:DISULFIDE INTERCHANGE PROTEIN DSBC"/>
    <property type="match status" value="1"/>
</dbReference>
<dbReference type="InterPro" id="IPR051470">
    <property type="entry name" value="Thiol:disulfide_interchange"/>
</dbReference>
<comment type="caution">
    <text evidence="10">The sequence shown here is derived from an EMBL/GenBank/DDBJ whole genome shotgun (WGS) entry which is preliminary data.</text>
</comment>
<sequence length="248" mass="27494">MSVLRRMTLLTLPLLLAAQSVSANEVKFDKGQLEERFSKLGLEVKEVVPADIDGLVEVQTSGGILFASPNGDYFLAGTLYKLDENGQYEDVLAKRQAPINAAKIEAFKDSMIEFKADNEKYVVTVFTDITCGYCVRLHSQMKGYNDLGITVRYMAYPRQGATGDVADQMAAIWGAEDPHTAMHNGKVKREIPEQGKDFAKYQEIIKQHYTLGRELGISGTPAIFLPNGEMVGGYLPPAQLIKRLEQIK</sequence>
<evidence type="ECO:0000256" key="3">
    <source>
        <dbReference type="ARBA" id="ARBA00022729"/>
    </source>
</evidence>
<keyword evidence="5" id="KW-1015">Disulfide bond</keyword>
<keyword evidence="6 7" id="KW-0676">Redox-active center</keyword>
<proteinExistence type="inferred from homology"/>
<accession>A0A4Y8WFP8</accession>
<evidence type="ECO:0000259" key="8">
    <source>
        <dbReference type="Pfam" id="PF10411"/>
    </source>
</evidence>
<dbReference type="InterPro" id="IPR018950">
    <property type="entry name" value="DiS-bond_isomerase_DsbC/G_N"/>
</dbReference>
<dbReference type="InterPro" id="IPR033954">
    <property type="entry name" value="DiS-bond_Isoase_DsbC/G"/>
</dbReference>
<dbReference type="EMBL" id="SATR01000015">
    <property type="protein sequence ID" value="TFH91425.1"/>
    <property type="molecule type" value="Genomic_DNA"/>
</dbReference>
<dbReference type="AlphaFoldDB" id="A0A4Y8WFP8"/>
<evidence type="ECO:0000259" key="9">
    <source>
        <dbReference type="Pfam" id="PF13098"/>
    </source>
</evidence>
<organism evidence="10 11">
    <name type="scientific">Vibrio ouci</name>
    <dbReference type="NCBI Taxonomy" id="2499078"/>
    <lineage>
        <taxon>Bacteria</taxon>
        <taxon>Pseudomonadati</taxon>
        <taxon>Pseudomonadota</taxon>
        <taxon>Gammaproteobacteria</taxon>
        <taxon>Vibrionales</taxon>
        <taxon>Vibrionaceae</taxon>
        <taxon>Vibrio</taxon>
    </lineage>
</organism>
<dbReference type="Gene3D" id="3.10.450.70">
    <property type="entry name" value="Disulphide bond isomerase, DsbC/G, N-terminal"/>
    <property type="match status" value="1"/>
</dbReference>
<dbReference type="Proteomes" id="UP000297753">
    <property type="component" value="Unassembled WGS sequence"/>
</dbReference>
<feature type="signal peptide" evidence="7">
    <location>
        <begin position="1"/>
        <end position="23"/>
    </location>
</feature>
<dbReference type="OrthoDB" id="12976at2"/>
<evidence type="ECO:0000256" key="6">
    <source>
        <dbReference type="ARBA" id="ARBA00023284"/>
    </source>
</evidence>
<keyword evidence="3 7" id="KW-0732">Signal</keyword>
<comment type="similarity">
    <text evidence="2 7">Belongs to the thioredoxin family. DsbC subfamily.</text>
</comment>
<dbReference type="InterPro" id="IPR009094">
    <property type="entry name" value="DiS-bond_isomerase_DsbC/G_N_sf"/>
</dbReference>
<feature type="chain" id="PRO_5021487532" description="Thiol:disulfide interchange protein" evidence="7">
    <location>
        <begin position="24"/>
        <end position="248"/>
    </location>
</feature>
<evidence type="ECO:0000256" key="5">
    <source>
        <dbReference type="ARBA" id="ARBA00023157"/>
    </source>
</evidence>
<dbReference type="SUPFAM" id="SSF54423">
    <property type="entry name" value="DsbC/DsbG N-terminal domain-like"/>
    <property type="match status" value="1"/>
</dbReference>
<dbReference type="InterPro" id="IPR012336">
    <property type="entry name" value="Thioredoxin-like_fold"/>
</dbReference>
<feature type="domain" description="Disulphide bond isomerase DsbC/G N-terminal" evidence="8">
    <location>
        <begin position="30"/>
        <end position="85"/>
    </location>
</feature>